<proteinExistence type="predicted"/>
<evidence type="ECO:0000313" key="3">
    <source>
        <dbReference type="Proteomes" id="UP000480854"/>
    </source>
</evidence>
<organism evidence="2 3">
    <name type="scientific">Roseomonas genomospecies 6</name>
    <dbReference type="NCBI Taxonomy" id="214106"/>
    <lineage>
        <taxon>Bacteria</taxon>
        <taxon>Pseudomonadati</taxon>
        <taxon>Pseudomonadota</taxon>
        <taxon>Alphaproteobacteria</taxon>
        <taxon>Acetobacterales</taxon>
        <taxon>Roseomonadaceae</taxon>
        <taxon>Roseomonas</taxon>
    </lineage>
</organism>
<dbReference type="RefSeq" id="WP_286192215.1">
    <property type="nucleotide sequence ID" value="NZ_QOKW01000018.1"/>
</dbReference>
<gene>
    <name evidence="2" type="ORF">DS843_20385</name>
</gene>
<dbReference type="AlphaFoldDB" id="A0A9W7NGV2"/>
<keyword evidence="3" id="KW-1185">Reference proteome</keyword>
<comment type="caution">
    <text evidence="2">The sequence shown here is derived from an EMBL/GenBank/DDBJ whole genome shotgun (WGS) entry which is preliminary data.</text>
</comment>
<protein>
    <recommendedName>
        <fullName evidence="1">TniQ domain-containing protein</fullName>
    </recommendedName>
</protein>
<dbReference type="InterPro" id="IPR009492">
    <property type="entry name" value="TniQ"/>
</dbReference>
<sequence length="335" mass="36786">MTAPPSGPFTAVRSWPVVPPLRPGECLSSWLARIGREYGLAGEQLFGSDGPAATETGVALDEAPPDELVAWLARKTGQAPRRIRAMTLSGHVPFLLDGVTPPAACLVAYVAGTRLITRPDEPIVRTKTLPWIDRTWMGQWACRACLEADEAPYRRLSWHLPWTLTCPVHKIFLMRALVLPGRTWSVIEERPFERATPEADLLRLDRTTHQAVTRGIAETPAGRIAGGTWVRLLRAVIEELASVVPDGSPRGAGIAELWADVGVTPPTARERACPYEALPPRFKLRRMRAAALVLERARSVLTDWMDGNALPWLDPEADAVRRGLTTQGAGLMWPA</sequence>
<dbReference type="Proteomes" id="UP000480854">
    <property type="component" value="Unassembled WGS sequence"/>
</dbReference>
<reference evidence="2 3" key="1">
    <citation type="submission" date="2018-07" db="EMBL/GenBank/DDBJ databases">
        <title>Genome sequence of Azospirillum sp. ATCC 49961.</title>
        <authorList>
            <person name="Sant'Anna F.H."/>
            <person name="Baldani J.I."/>
            <person name="Zilli J.E."/>
            <person name="Reis V.M."/>
            <person name="Hartmann A."/>
            <person name="Cruz L."/>
            <person name="de Souza E.M."/>
            <person name="de Oliveira Pedrosa F."/>
            <person name="Passaglia L.M.P."/>
        </authorList>
    </citation>
    <scope>NUCLEOTIDE SEQUENCE [LARGE SCALE GENOMIC DNA]</scope>
    <source>
        <strain evidence="2 3">ATCC 49961</strain>
    </source>
</reference>
<feature type="domain" description="TniQ" evidence="1">
    <location>
        <begin position="16"/>
        <end position="173"/>
    </location>
</feature>
<evidence type="ECO:0000313" key="2">
    <source>
        <dbReference type="EMBL" id="KAA0678295.1"/>
    </source>
</evidence>
<name>A0A9W7NGV2_9PROT</name>
<accession>A0A9W7NGV2</accession>
<dbReference type="Pfam" id="PF06527">
    <property type="entry name" value="TniQ"/>
    <property type="match status" value="1"/>
</dbReference>
<dbReference type="EMBL" id="QOKW01000018">
    <property type="protein sequence ID" value="KAA0678295.1"/>
    <property type="molecule type" value="Genomic_DNA"/>
</dbReference>
<evidence type="ECO:0000259" key="1">
    <source>
        <dbReference type="Pfam" id="PF06527"/>
    </source>
</evidence>